<dbReference type="EMBL" id="JBFNQD010000018">
    <property type="protein sequence ID" value="MEW9309890.1"/>
    <property type="molecule type" value="Genomic_DNA"/>
</dbReference>
<comment type="caution">
    <text evidence="1">The sequence shown here is derived from an EMBL/GenBank/DDBJ whole genome shotgun (WGS) entry which is preliminary data.</text>
</comment>
<evidence type="ECO:0000313" key="2">
    <source>
        <dbReference type="Proteomes" id="UP001555786"/>
    </source>
</evidence>
<protein>
    <submittedName>
        <fullName evidence="1">Uncharacterized protein</fullName>
    </submittedName>
</protein>
<organism evidence="1 2">
    <name type="scientific">Labrys neptuniae</name>
    <dbReference type="NCBI Taxonomy" id="376174"/>
    <lineage>
        <taxon>Bacteria</taxon>
        <taxon>Pseudomonadati</taxon>
        <taxon>Pseudomonadota</taxon>
        <taxon>Alphaproteobacteria</taxon>
        <taxon>Hyphomicrobiales</taxon>
        <taxon>Xanthobacteraceae</taxon>
        <taxon>Labrys</taxon>
    </lineage>
</organism>
<gene>
    <name evidence="1" type="ORF">ABXS05_30370</name>
</gene>
<dbReference type="Proteomes" id="UP001555786">
    <property type="component" value="Unassembled WGS sequence"/>
</dbReference>
<proteinExistence type="predicted"/>
<dbReference type="RefSeq" id="WP_367626471.1">
    <property type="nucleotide sequence ID" value="NZ_JBFNQD010000018.1"/>
</dbReference>
<evidence type="ECO:0000313" key="1">
    <source>
        <dbReference type="EMBL" id="MEW9309890.1"/>
    </source>
</evidence>
<reference evidence="1 2" key="1">
    <citation type="submission" date="2024-07" db="EMBL/GenBank/DDBJ databases">
        <title>Description of Labrys sedimenti sp. nov., isolated from a diclofenac-degrading enrichment culture.</title>
        <authorList>
            <person name="Tancsics A."/>
            <person name="Csepanyi A."/>
        </authorList>
    </citation>
    <scope>NUCLEOTIDE SEQUENCE [LARGE SCALE GENOMIC DNA]</scope>
    <source>
        <strain evidence="1 2">LMG 23578</strain>
    </source>
</reference>
<accession>A0ABV3PW46</accession>
<sequence length="336" mass="37371">MSEFQRMFLICSDKSANYGTFSLYAGRRGAASRQNRSFKCQYEEREITMSRGLKHVLLSTFILWVSFAQTGGWAQSSSATTKVQAAAEKYPTAQEILATVCEPNELEIGKCRSSDVIAPACAIVVLDQVHKVMQKGLPYFLVMAGAAESRCMNKNTDGALAVYRNNKGDLVSTGFIENIDLDDGSCIKASINPDFDEVVFCLSFSLGQGLSEKVLTRIQIAPDEFIDQRDIDRDSLVHASDYSGEAGLYEIDCDSNVPKTYFELDNLRIGSMLNTLEMDAKYATLSQIKERCSQDSGKLIDAFGEKTRYTAMRPSDAKSAVYVYDYKAGTFFQKKY</sequence>
<keyword evidence="2" id="KW-1185">Reference proteome</keyword>
<name>A0ABV3PW46_9HYPH</name>